<keyword evidence="2" id="KW-1185">Reference proteome</keyword>
<organism evidence="1 2">
    <name type="scientific">Promicromonospora sukumoe</name>
    <dbReference type="NCBI Taxonomy" id="88382"/>
    <lineage>
        <taxon>Bacteria</taxon>
        <taxon>Bacillati</taxon>
        <taxon>Actinomycetota</taxon>
        <taxon>Actinomycetes</taxon>
        <taxon>Micrococcales</taxon>
        <taxon>Promicromonosporaceae</taxon>
        <taxon>Promicromonospora</taxon>
    </lineage>
</organism>
<evidence type="ECO:0000313" key="2">
    <source>
        <dbReference type="Proteomes" id="UP000540568"/>
    </source>
</evidence>
<dbReference type="AlphaFoldDB" id="A0A7W3J4G6"/>
<dbReference type="EMBL" id="JACGWV010000001">
    <property type="protein sequence ID" value="MBA8806063.1"/>
    <property type="molecule type" value="Genomic_DNA"/>
</dbReference>
<reference evidence="1 2" key="1">
    <citation type="submission" date="2020-07" db="EMBL/GenBank/DDBJ databases">
        <title>Sequencing the genomes of 1000 actinobacteria strains.</title>
        <authorList>
            <person name="Klenk H.-P."/>
        </authorList>
    </citation>
    <scope>NUCLEOTIDE SEQUENCE [LARGE SCALE GENOMIC DNA]</scope>
    <source>
        <strain evidence="1 2">DSM 44121</strain>
    </source>
</reference>
<dbReference type="Proteomes" id="UP000540568">
    <property type="component" value="Unassembled WGS sequence"/>
</dbReference>
<evidence type="ECO:0000313" key="1">
    <source>
        <dbReference type="EMBL" id="MBA8806063.1"/>
    </source>
</evidence>
<dbReference type="RefSeq" id="WP_182613854.1">
    <property type="nucleotide sequence ID" value="NZ_BAAATF010000001.1"/>
</dbReference>
<proteinExistence type="predicted"/>
<sequence length="489" mass="54391">MTTHHAAGPATSPKVTALARWMRTWVGAEGQVRGFHNHSVWGTNPATFIDFTSGHQAFSAPATAAFAEALARHPDDRGLDLWRRMMLFQARTVQDDGQFQHIGFQVGESATAGLIHNMAGCIGLLEGLRHAGHLLEPAEVAEVLAAVAANLEACRVYGGGRPTPEGTVNQEYARVWAKLRYTELSGDDRYADELEEDLDTLVRLSAAPGVPDEESAGAYRQPTDRAGGGILEPAEYYGLMMVPLVLGSRRFGRRDLLDEAVRLGLHVARSAWVDERGCTRFHRYWYVREDTVLRTTTPMLIAGMGLSLYGIDEILDEVRHPELGRFVDACLATYVRYQTPAGYFASATGWHNEADVAPSTAWHAHDLMFLVRHVSTRDSFWAEVFADPDRRSVLLSDRAYWVEDGVHWAVLSPETAGDLSLHGRKDRDTFGRSFFAWTDKEPLPQELELSDAPHFFVADDGIYRLDDSDRVTDVSVLGELPYRGHVRDA</sequence>
<comment type="caution">
    <text evidence="1">The sequence shown here is derived from an EMBL/GenBank/DDBJ whole genome shotgun (WGS) entry which is preliminary data.</text>
</comment>
<gene>
    <name evidence="1" type="ORF">FHX71_000005</name>
</gene>
<accession>A0A7W3J4G6</accession>
<name>A0A7W3J4G6_9MICO</name>
<protein>
    <submittedName>
        <fullName evidence="1">Uncharacterized protein</fullName>
    </submittedName>
</protein>